<dbReference type="PANTHER" id="PTHR12936">
    <property type="entry name" value="ANAPHASE-PROMOTING COMPLEX 10"/>
    <property type="match status" value="1"/>
</dbReference>
<accession>A8Q2X6</accession>
<keyword evidence="3" id="KW-0498">Mitosis</keyword>
<organism evidence="8 9">
    <name type="scientific">Malassezia globosa (strain ATCC MYA-4612 / CBS 7966)</name>
    <name type="common">Dandruff-associated fungus</name>
    <dbReference type="NCBI Taxonomy" id="425265"/>
    <lineage>
        <taxon>Eukaryota</taxon>
        <taxon>Fungi</taxon>
        <taxon>Dikarya</taxon>
        <taxon>Basidiomycota</taxon>
        <taxon>Ustilaginomycotina</taxon>
        <taxon>Malasseziomycetes</taxon>
        <taxon>Malasseziales</taxon>
        <taxon>Malasseziaceae</taxon>
        <taxon>Malassezia</taxon>
    </lineage>
</organism>
<dbReference type="OMA" id="WMLSSAK"/>
<feature type="compositionally biased region" description="Polar residues" evidence="6">
    <location>
        <begin position="217"/>
        <end position="231"/>
    </location>
</feature>
<dbReference type="RefSeq" id="XP_001730468.1">
    <property type="nucleotide sequence ID" value="XM_001730416.1"/>
</dbReference>
<proteinExistence type="inferred from homology"/>
<keyword evidence="9" id="KW-1185">Reference proteome</keyword>
<dbReference type="STRING" id="425265.A8Q2X6"/>
<feature type="domain" description="DOC" evidence="7">
    <location>
        <begin position="1"/>
        <end position="170"/>
    </location>
</feature>
<evidence type="ECO:0000256" key="4">
    <source>
        <dbReference type="ARBA" id="ARBA00022786"/>
    </source>
</evidence>
<dbReference type="SUPFAM" id="SSF49785">
    <property type="entry name" value="Galactose-binding domain-like"/>
    <property type="match status" value="1"/>
</dbReference>
<evidence type="ECO:0000259" key="7">
    <source>
        <dbReference type="PROSITE" id="PS51284"/>
    </source>
</evidence>
<evidence type="ECO:0000256" key="5">
    <source>
        <dbReference type="ARBA" id="ARBA00023306"/>
    </source>
</evidence>
<dbReference type="SMART" id="SM01337">
    <property type="entry name" value="APC10"/>
    <property type="match status" value="1"/>
</dbReference>
<dbReference type="PROSITE" id="PS51284">
    <property type="entry name" value="DOC"/>
    <property type="match status" value="1"/>
</dbReference>
<dbReference type="GO" id="GO:0005680">
    <property type="term" value="C:anaphase-promoting complex"/>
    <property type="evidence" value="ECO:0007669"/>
    <property type="project" value="InterPro"/>
</dbReference>
<dbReference type="InterPro" id="IPR016901">
    <property type="entry name" value="APC10/Doc1"/>
</dbReference>
<comment type="similarity">
    <text evidence="1">Belongs to the APC10 family.</text>
</comment>
<name>A8Q2X6_MALGO</name>
<dbReference type="InterPro" id="IPR008979">
    <property type="entry name" value="Galactose-bd-like_sf"/>
</dbReference>
<evidence type="ECO:0000256" key="2">
    <source>
        <dbReference type="ARBA" id="ARBA00022618"/>
    </source>
</evidence>
<comment type="caution">
    <text evidence="8">The sequence shown here is derived from an EMBL/GenBank/DDBJ whole genome shotgun (WGS) entry which is preliminary data.</text>
</comment>
<dbReference type="InParanoid" id="A8Q2X6"/>
<evidence type="ECO:0000256" key="6">
    <source>
        <dbReference type="SAM" id="MobiDB-lite"/>
    </source>
</evidence>
<gene>
    <name evidence="8" type="ORF">MGL_2264</name>
</gene>
<evidence type="ECO:0000313" key="9">
    <source>
        <dbReference type="Proteomes" id="UP000008837"/>
    </source>
</evidence>
<dbReference type="GO" id="GO:0051301">
    <property type="term" value="P:cell division"/>
    <property type="evidence" value="ECO:0007669"/>
    <property type="project" value="UniProtKB-KW"/>
</dbReference>
<dbReference type="OrthoDB" id="24948at2759"/>
<dbReference type="Pfam" id="PF03256">
    <property type="entry name" value="ANAPC10"/>
    <property type="match status" value="1"/>
</dbReference>
<dbReference type="GO" id="GO:0031145">
    <property type="term" value="P:anaphase-promoting complex-dependent catabolic process"/>
    <property type="evidence" value="ECO:0007669"/>
    <property type="project" value="InterPro"/>
</dbReference>
<keyword evidence="5" id="KW-0131">Cell cycle</keyword>
<keyword evidence="2" id="KW-0132">Cell division</keyword>
<dbReference type="Gene3D" id="2.60.120.260">
    <property type="entry name" value="Galactose-binding domain-like"/>
    <property type="match status" value="1"/>
</dbReference>
<protein>
    <recommendedName>
        <fullName evidence="7">DOC domain-containing protein</fullName>
    </recommendedName>
</protein>
<evidence type="ECO:0000256" key="3">
    <source>
        <dbReference type="ARBA" id="ARBA00022776"/>
    </source>
</evidence>
<dbReference type="GO" id="GO:0070979">
    <property type="term" value="P:protein K11-linked ubiquitination"/>
    <property type="evidence" value="ECO:0007669"/>
    <property type="project" value="TreeGrafter"/>
</dbReference>
<dbReference type="Proteomes" id="UP000008837">
    <property type="component" value="Unassembled WGS sequence"/>
</dbReference>
<dbReference type="AlphaFoldDB" id="A8Q2X6"/>
<reference evidence="8 9" key="1">
    <citation type="journal article" date="2007" name="Proc. Natl. Acad. Sci. U.S.A.">
        <title>Dandruff-associated Malassezia genomes reveal convergent and divergent virulence traits shared with plant and human fungal pathogens.</title>
        <authorList>
            <person name="Xu J."/>
            <person name="Saunders C.W."/>
            <person name="Hu P."/>
            <person name="Grant R.A."/>
            <person name="Boekhout T."/>
            <person name="Kuramae E.E."/>
            <person name="Kronstad J.W."/>
            <person name="Deangelis Y.M."/>
            <person name="Reeder N.L."/>
            <person name="Johnstone K.R."/>
            <person name="Leland M."/>
            <person name="Fieno A.M."/>
            <person name="Begley W.M."/>
            <person name="Sun Y."/>
            <person name="Lacey M.P."/>
            <person name="Chaudhary T."/>
            <person name="Keough T."/>
            <person name="Chu L."/>
            <person name="Sears R."/>
            <person name="Yuan B."/>
            <person name="Dawson T.L.Jr."/>
        </authorList>
    </citation>
    <scope>NUCLEOTIDE SEQUENCE [LARGE SCALE GENOMIC DNA]</scope>
    <source>
        <strain evidence="9">ATCC MYA-4612 / CBS 7966</strain>
    </source>
</reference>
<dbReference type="VEuPathDB" id="FungiDB:MGL_2264"/>
<evidence type="ECO:0000256" key="1">
    <source>
        <dbReference type="ARBA" id="ARBA00006762"/>
    </source>
</evidence>
<dbReference type="KEGG" id="mgl:MGL_2264"/>
<dbReference type="InterPro" id="IPR004939">
    <property type="entry name" value="APC_su10/DOC_dom"/>
</dbReference>
<sequence>MTRLADVLDVHDLSTKTDAGSIEGVSWMLSSAKARHGIAQLTSDDLDTLWQSDGIQPHLVTIHFPRRTPVTHLSIYLDCCRDDSYTPTKILVKAGTHPYDLVDVRYRQGATTVIRAIEVFVLQVCILGNHLNGKDTHIRCLKVFGPPGTGVRQRTQDLSMSQTVMSKRLVQQGMQTEAFRRQAERVGYDRALSQLERIMQKSSQNVVDIPPAPPVQPNLQRSLLNLSHTLR</sequence>
<dbReference type="CDD" id="cd08366">
    <property type="entry name" value="APC10"/>
    <property type="match status" value="1"/>
</dbReference>
<evidence type="ECO:0000313" key="8">
    <source>
        <dbReference type="EMBL" id="EDP43254.1"/>
    </source>
</evidence>
<keyword evidence="4" id="KW-0833">Ubl conjugation pathway</keyword>
<dbReference type="FunCoup" id="A8Q2X6">
    <property type="interactions" value="316"/>
</dbReference>
<dbReference type="GeneID" id="5854775"/>
<dbReference type="PANTHER" id="PTHR12936:SF0">
    <property type="entry name" value="ANAPHASE-PROMOTING COMPLEX SUBUNIT 10"/>
    <property type="match status" value="1"/>
</dbReference>
<feature type="region of interest" description="Disordered" evidence="6">
    <location>
        <begin position="206"/>
        <end position="231"/>
    </location>
</feature>
<dbReference type="EMBL" id="AAYY01000008">
    <property type="protein sequence ID" value="EDP43254.1"/>
    <property type="molecule type" value="Genomic_DNA"/>
</dbReference>